<dbReference type="GO" id="GO:0035556">
    <property type="term" value="P:intracellular signal transduction"/>
    <property type="evidence" value="ECO:0007669"/>
    <property type="project" value="InterPro"/>
</dbReference>
<evidence type="ECO:0000313" key="13">
    <source>
        <dbReference type="EMBL" id="ESO08099.1"/>
    </source>
</evidence>
<dbReference type="eggNOG" id="KOG1023">
    <property type="taxonomic scope" value="Eukaryota"/>
</dbReference>
<evidence type="ECO:0000256" key="11">
    <source>
        <dbReference type="SAM" id="SignalP"/>
    </source>
</evidence>
<gene>
    <name evidence="14" type="primary">20215149</name>
    <name evidence="13" type="ORF">HELRODRAFT_75439</name>
</gene>
<dbReference type="OrthoDB" id="60033at2759"/>
<dbReference type="GO" id="GO:0004383">
    <property type="term" value="F:guanylate cyclase activity"/>
    <property type="evidence" value="ECO:0000318"/>
    <property type="project" value="GO_Central"/>
</dbReference>
<dbReference type="EC" id="4.6.1.2" evidence="2"/>
<dbReference type="Gene3D" id="6.10.250.780">
    <property type="match status" value="1"/>
</dbReference>
<keyword evidence="6" id="KW-1133">Transmembrane helix</keyword>
<dbReference type="InterPro" id="IPR001054">
    <property type="entry name" value="A/G_cyclase"/>
</dbReference>
<evidence type="ECO:0000256" key="2">
    <source>
        <dbReference type="ARBA" id="ARBA00012202"/>
    </source>
</evidence>
<reference evidence="13 15" key="2">
    <citation type="journal article" date="2013" name="Nature">
        <title>Insights into bilaterian evolution from three spiralian genomes.</title>
        <authorList>
            <person name="Simakov O."/>
            <person name="Marletaz F."/>
            <person name="Cho S.J."/>
            <person name="Edsinger-Gonzales E."/>
            <person name="Havlak P."/>
            <person name="Hellsten U."/>
            <person name="Kuo D.H."/>
            <person name="Larsson T."/>
            <person name="Lv J."/>
            <person name="Arendt D."/>
            <person name="Savage R."/>
            <person name="Osoegawa K."/>
            <person name="de Jong P."/>
            <person name="Grimwood J."/>
            <person name="Chapman J.A."/>
            <person name="Shapiro H."/>
            <person name="Aerts A."/>
            <person name="Otillar R.P."/>
            <person name="Terry A.Y."/>
            <person name="Boore J.L."/>
            <person name="Grigoriev I.V."/>
            <person name="Lindberg D.R."/>
            <person name="Seaver E.C."/>
            <person name="Weisblat D.A."/>
            <person name="Putnam N.H."/>
            <person name="Rokhsar D.S."/>
        </authorList>
    </citation>
    <scope>NUCLEOTIDE SEQUENCE</scope>
</reference>
<accession>T1G251</accession>
<keyword evidence="9" id="KW-0141">cGMP biosynthesis</keyword>
<dbReference type="AlphaFoldDB" id="T1G251"/>
<dbReference type="KEGG" id="hro:HELRODRAFT_75439"/>
<keyword evidence="8 10" id="KW-0456">Lyase</keyword>
<evidence type="ECO:0000256" key="6">
    <source>
        <dbReference type="ARBA" id="ARBA00022989"/>
    </source>
</evidence>
<reference evidence="14" key="3">
    <citation type="submission" date="2015-06" db="UniProtKB">
        <authorList>
            <consortium name="EnsemblMetazoa"/>
        </authorList>
    </citation>
    <scope>IDENTIFICATION</scope>
</reference>
<dbReference type="GO" id="GO:0001653">
    <property type="term" value="F:peptide receptor activity"/>
    <property type="evidence" value="ECO:0000318"/>
    <property type="project" value="GO_Central"/>
</dbReference>
<feature type="signal peptide" evidence="11">
    <location>
        <begin position="1"/>
        <end position="26"/>
    </location>
</feature>
<keyword evidence="5" id="KW-0547">Nucleotide-binding</keyword>
<dbReference type="Pfam" id="PF00211">
    <property type="entry name" value="Guanylate_cyc"/>
    <property type="match status" value="1"/>
</dbReference>
<sequence>MAFVISTVVALCLLLWFSARLNELLAKVASFAAAVQSKSQELTAEKRRANALLYQMLPAEVVKQLMSSQGVEAKHYDSVTIYFSDIVKFTEISSRSTPMQIVSMLNELYSGFDERIECYEVYKVETIGDAYMVASGVPKIIKDHARQMAELSLCLLRFSDLFKISHLPGEELLLRIGLHSGSAVAGVVGLKMPRYCLFGDTVNTASRMESHGEAKKIHISPTTRELLRRHPQFSIVPREKMFIKVT</sequence>
<dbReference type="CDD" id="cd07302">
    <property type="entry name" value="CHD"/>
    <property type="match status" value="1"/>
</dbReference>
<dbReference type="PANTHER" id="PTHR11920:SF501">
    <property type="entry name" value="GUANYLATE CYCLASE 32E"/>
    <property type="match status" value="1"/>
</dbReference>
<evidence type="ECO:0000256" key="5">
    <source>
        <dbReference type="ARBA" id="ARBA00022741"/>
    </source>
</evidence>
<reference evidence="15" key="1">
    <citation type="submission" date="2012-12" db="EMBL/GenBank/DDBJ databases">
        <authorList>
            <person name="Hellsten U."/>
            <person name="Grimwood J."/>
            <person name="Chapman J.A."/>
            <person name="Shapiro H."/>
            <person name="Aerts A."/>
            <person name="Otillar R.P."/>
            <person name="Terry A.Y."/>
            <person name="Boore J.L."/>
            <person name="Simakov O."/>
            <person name="Marletaz F."/>
            <person name="Cho S.-J."/>
            <person name="Edsinger-Gonzales E."/>
            <person name="Havlak P."/>
            <person name="Kuo D.-H."/>
            <person name="Larsson T."/>
            <person name="Lv J."/>
            <person name="Arendt D."/>
            <person name="Savage R."/>
            <person name="Osoegawa K."/>
            <person name="de Jong P."/>
            <person name="Lindberg D.R."/>
            <person name="Seaver E.C."/>
            <person name="Weisblat D.A."/>
            <person name="Putnam N.H."/>
            <person name="Grigoriev I.V."/>
            <person name="Rokhsar D.S."/>
        </authorList>
    </citation>
    <scope>NUCLEOTIDE SEQUENCE</scope>
</reference>
<dbReference type="SUPFAM" id="SSF55073">
    <property type="entry name" value="Nucleotide cyclase"/>
    <property type="match status" value="1"/>
</dbReference>
<dbReference type="GeneID" id="20215149"/>
<organism evidence="14 15">
    <name type="scientific">Helobdella robusta</name>
    <name type="common">Californian leech</name>
    <dbReference type="NCBI Taxonomy" id="6412"/>
    <lineage>
        <taxon>Eukaryota</taxon>
        <taxon>Metazoa</taxon>
        <taxon>Spiralia</taxon>
        <taxon>Lophotrochozoa</taxon>
        <taxon>Annelida</taxon>
        <taxon>Clitellata</taxon>
        <taxon>Hirudinea</taxon>
        <taxon>Rhynchobdellida</taxon>
        <taxon>Glossiphoniidae</taxon>
        <taxon>Helobdella</taxon>
    </lineage>
</organism>
<keyword evidence="7" id="KW-0472">Membrane</keyword>
<dbReference type="GO" id="GO:0005886">
    <property type="term" value="C:plasma membrane"/>
    <property type="evidence" value="ECO:0000318"/>
    <property type="project" value="GO_Central"/>
</dbReference>
<evidence type="ECO:0000256" key="1">
    <source>
        <dbReference type="ARBA" id="ARBA00004479"/>
    </source>
</evidence>
<keyword evidence="3" id="KW-0812">Transmembrane</keyword>
<keyword evidence="4 11" id="KW-0732">Signal</keyword>
<feature type="domain" description="Guanylate cyclase" evidence="12">
    <location>
        <begin position="80"/>
        <end position="209"/>
    </location>
</feature>
<dbReference type="InterPro" id="IPR029787">
    <property type="entry name" value="Nucleotide_cyclase"/>
</dbReference>
<dbReference type="Pfam" id="PF07701">
    <property type="entry name" value="HNOBA"/>
    <property type="match status" value="1"/>
</dbReference>
<dbReference type="SMART" id="SM00044">
    <property type="entry name" value="CYCc"/>
    <property type="match status" value="1"/>
</dbReference>
<feature type="chain" id="PRO_5010981101" description="guanylate cyclase" evidence="11">
    <location>
        <begin position="27"/>
        <end position="246"/>
    </location>
</feature>
<evidence type="ECO:0000256" key="3">
    <source>
        <dbReference type="ARBA" id="ARBA00022692"/>
    </source>
</evidence>
<dbReference type="Gene3D" id="3.30.70.1230">
    <property type="entry name" value="Nucleotide cyclase"/>
    <property type="match status" value="1"/>
</dbReference>
<evidence type="ECO:0000256" key="9">
    <source>
        <dbReference type="ARBA" id="ARBA00023293"/>
    </source>
</evidence>
<dbReference type="GO" id="GO:0006182">
    <property type="term" value="P:cGMP biosynthetic process"/>
    <property type="evidence" value="ECO:0000318"/>
    <property type="project" value="GO_Central"/>
</dbReference>
<evidence type="ECO:0000313" key="15">
    <source>
        <dbReference type="Proteomes" id="UP000015101"/>
    </source>
</evidence>
<comment type="similarity">
    <text evidence="10">Belongs to the adenylyl cyclase class-4/guanylyl cyclase family.</text>
</comment>
<name>T1G251_HELRO</name>
<protein>
    <recommendedName>
        <fullName evidence="2">guanylate cyclase</fullName>
        <ecNumber evidence="2">4.6.1.2</ecNumber>
    </recommendedName>
</protein>
<dbReference type="RefSeq" id="XP_009013888.1">
    <property type="nucleotide sequence ID" value="XM_009015640.1"/>
</dbReference>
<comment type="subcellular location">
    <subcellularLocation>
        <location evidence="1">Membrane</location>
        <topology evidence="1">Single-pass type I membrane protein</topology>
    </subcellularLocation>
</comment>
<dbReference type="InterPro" id="IPR011645">
    <property type="entry name" value="HNOB_dom_associated"/>
</dbReference>
<dbReference type="CTD" id="20215149"/>
<evidence type="ECO:0000256" key="8">
    <source>
        <dbReference type="ARBA" id="ARBA00023239"/>
    </source>
</evidence>
<dbReference type="PROSITE" id="PS50125">
    <property type="entry name" value="GUANYLATE_CYCLASE_2"/>
    <property type="match status" value="1"/>
</dbReference>
<dbReference type="EMBL" id="AMQM01003400">
    <property type="status" value="NOT_ANNOTATED_CDS"/>
    <property type="molecule type" value="Genomic_DNA"/>
</dbReference>
<dbReference type="HOGENOM" id="CLU_001072_6_1_1"/>
<dbReference type="EnsemblMetazoa" id="HelroT75439">
    <property type="protein sequence ID" value="HelroP75439"/>
    <property type="gene ID" value="HelroG75439"/>
</dbReference>
<dbReference type="GO" id="GO:0000166">
    <property type="term" value="F:nucleotide binding"/>
    <property type="evidence" value="ECO:0007669"/>
    <property type="project" value="UniProtKB-KW"/>
</dbReference>
<dbReference type="InParanoid" id="T1G251"/>
<evidence type="ECO:0000256" key="4">
    <source>
        <dbReference type="ARBA" id="ARBA00022729"/>
    </source>
</evidence>
<dbReference type="Proteomes" id="UP000015101">
    <property type="component" value="Unassembled WGS sequence"/>
</dbReference>
<evidence type="ECO:0000259" key="12">
    <source>
        <dbReference type="PROSITE" id="PS50125"/>
    </source>
</evidence>
<keyword evidence="15" id="KW-1185">Reference proteome</keyword>
<dbReference type="FunFam" id="3.30.70.1230:FF:000030">
    <property type="entry name" value="Si:ch211-215j19.12"/>
    <property type="match status" value="1"/>
</dbReference>
<proteinExistence type="inferred from homology"/>
<dbReference type="OMA" id="CHESTAM"/>
<dbReference type="GO" id="GO:0007168">
    <property type="term" value="P:receptor guanylyl cyclase signaling pathway"/>
    <property type="evidence" value="ECO:0000318"/>
    <property type="project" value="GO_Central"/>
</dbReference>
<evidence type="ECO:0000256" key="10">
    <source>
        <dbReference type="RuleBase" id="RU000405"/>
    </source>
</evidence>
<dbReference type="InterPro" id="IPR050401">
    <property type="entry name" value="Cyclic_nucleotide_synthase"/>
</dbReference>
<dbReference type="EMBL" id="KB096134">
    <property type="protein sequence ID" value="ESO08099.1"/>
    <property type="molecule type" value="Genomic_DNA"/>
</dbReference>
<dbReference type="PANTHER" id="PTHR11920">
    <property type="entry name" value="GUANYLYL CYCLASE"/>
    <property type="match status" value="1"/>
</dbReference>
<evidence type="ECO:0000313" key="14">
    <source>
        <dbReference type="EnsemblMetazoa" id="HelroP75439"/>
    </source>
</evidence>
<evidence type="ECO:0000256" key="7">
    <source>
        <dbReference type="ARBA" id="ARBA00023136"/>
    </source>
</evidence>
<dbReference type="InterPro" id="IPR018297">
    <property type="entry name" value="A/G_cyclase_CS"/>
</dbReference>
<dbReference type="PROSITE" id="PS00452">
    <property type="entry name" value="GUANYLATE_CYCLASE_1"/>
    <property type="match status" value="1"/>
</dbReference>